<dbReference type="Proteomes" id="UP000282876">
    <property type="component" value="Unassembled WGS sequence"/>
</dbReference>
<comment type="caution">
    <text evidence="1">The sequence shown here is derived from an EMBL/GenBank/DDBJ whole genome shotgun (WGS) entry which is preliminary data.</text>
</comment>
<accession>A0A437AMI9</accession>
<name>A0A437AMI9_9MICR</name>
<gene>
    <name evidence="1" type="ORF">TUBRATIS_12710</name>
</gene>
<evidence type="ECO:0000313" key="1">
    <source>
        <dbReference type="EMBL" id="RVD92237.1"/>
    </source>
</evidence>
<reference evidence="1 2" key="1">
    <citation type="submission" date="2018-10" db="EMBL/GenBank/DDBJ databases">
        <title>Draft genome sequence of the microsporidian Tubulinosema ratisbonensis.</title>
        <authorList>
            <person name="Polonais V."/>
            <person name="Peyretaillade E."/>
            <person name="Niehus S."/>
            <person name="Wawrzyniak I."/>
            <person name="Franchet A."/>
            <person name="Gaspin C."/>
            <person name="Reichstadt M."/>
            <person name="Belser C."/>
            <person name="Labadie K."/>
            <person name="Delbac F."/>
            <person name="Ferrandon D."/>
        </authorList>
    </citation>
    <scope>NUCLEOTIDE SEQUENCE [LARGE SCALE GENOMIC DNA]</scope>
    <source>
        <strain evidence="1 2">Franzen</strain>
    </source>
</reference>
<dbReference type="EMBL" id="RCSS01000268">
    <property type="protein sequence ID" value="RVD92237.1"/>
    <property type="molecule type" value="Genomic_DNA"/>
</dbReference>
<evidence type="ECO:0000313" key="2">
    <source>
        <dbReference type="Proteomes" id="UP000282876"/>
    </source>
</evidence>
<proteinExistence type="predicted"/>
<sequence length="507" mass="61164">MNCSCKKPEQTNLEENTKENKLNTLDCFKRVSADLGLSVLVPNYYREPLLPQKRSKEEYSFKEYSFTYLNFRKIIDLSPEKRSILDFDLQTFAKIFSANYCDEFIYTFIKKLIYDPVVYEKQNREEFFLILVMAFYYTLSENKLTKELRFELKKKISENLIYFNKNKKINFNFYILKEKSTETNKETLQVKINCHKILTNICENFVINNIIINLYNFSNFYEEGQFLNYFYKNICKRMNNELLLDFKRRLYENIKKIDHKNLFYFLKIVFLNDSVIFDKVSDEQLIIIMLSFLTKEKDPYSILEYLLGYFIYNEEYNLILDKIIEIKKEKSTFFALKKEISFSKIKEEFLLKKESFFFVKQLFDELINIIKFTNELVILENVFLFLQLICFIFLELKNEFLIQLDKQFTKIINEIFKIIHKETKKPFLLEREAVDSANYSWPILSKILLHLNKQPVSIKKKDKKNKERVNNSIIDLVELIRKCECALKTEGLDLKIKKWGIDFVKKE</sequence>
<organism evidence="1 2">
    <name type="scientific">Tubulinosema ratisbonensis</name>
    <dbReference type="NCBI Taxonomy" id="291195"/>
    <lineage>
        <taxon>Eukaryota</taxon>
        <taxon>Fungi</taxon>
        <taxon>Fungi incertae sedis</taxon>
        <taxon>Microsporidia</taxon>
        <taxon>Tubulinosematoidea</taxon>
        <taxon>Tubulinosematidae</taxon>
        <taxon>Tubulinosema</taxon>
    </lineage>
</organism>
<dbReference type="VEuPathDB" id="MicrosporidiaDB:TUBRATIS_12710"/>
<keyword evidence="2" id="KW-1185">Reference proteome</keyword>
<protein>
    <submittedName>
        <fullName evidence="1">Uncharacterized protein</fullName>
    </submittedName>
</protein>
<dbReference type="OrthoDB" id="2196381at2759"/>
<dbReference type="AlphaFoldDB" id="A0A437AMI9"/>